<protein>
    <submittedName>
        <fullName evidence="2">Uncharacterized protein</fullName>
    </submittedName>
</protein>
<organism evidence="2 3">
    <name type="scientific">Penicillium angulare</name>
    <dbReference type="NCBI Taxonomy" id="116970"/>
    <lineage>
        <taxon>Eukaryota</taxon>
        <taxon>Fungi</taxon>
        <taxon>Dikarya</taxon>
        <taxon>Ascomycota</taxon>
        <taxon>Pezizomycotina</taxon>
        <taxon>Eurotiomycetes</taxon>
        <taxon>Eurotiomycetidae</taxon>
        <taxon>Eurotiales</taxon>
        <taxon>Aspergillaceae</taxon>
        <taxon>Penicillium</taxon>
    </lineage>
</organism>
<dbReference type="AlphaFoldDB" id="A0A9W9F6P3"/>
<reference evidence="2" key="2">
    <citation type="journal article" date="2023" name="IMA Fungus">
        <title>Comparative genomic study of the Penicillium genus elucidates a diverse pangenome and 15 lateral gene transfer events.</title>
        <authorList>
            <person name="Petersen C."/>
            <person name="Sorensen T."/>
            <person name="Nielsen M.R."/>
            <person name="Sondergaard T.E."/>
            <person name="Sorensen J.L."/>
            <person name="Fitzpatrick D.A."/>
            <person name="Frisvad J.C."/>
            <person name="Nielsen K.L."/>
        </authorList>
    </citation>
    <scope>NUCLEOTIDE SEQUENCE</scope>
    <source>
        <strain evidence="2">IBT 30069</strain>
    </source>
</reference>
<reference evidence="2" key="1">
    <citation type="submission" date="2022-11" db="EMBL/GenBank/DDBJ databases">
        <authorList>
            <person name="Petersen C."/>
        </authorList>
    </citation>
    <scope>NUCLEOTIDE SEQUENCE</scope>
    <source>
        <strain evidence="2">IBT 30069</strain>
    </source>
</reference>
<comment type="caution">
    <text evidence="2">The sequence shown here is derived from an EMBL/GenBank/DDBJ whole genome shotgun (WGS) entry which is preliminary data.</text>
</comment>
<feature type="compositionally biased region" description="Polar residues" evidence="1">
    <location>
        <begin position="134"/>
        <end position="143"/>
    </location>
</feature>
<feature type="compositionally biased region" description="Basic and acidic residues" evidence="1">
    <location>
        <begin position="144"/>
        <end position="160"/>
    </location>
</feature>
<sequence>MGTSKRLLFYQYDPLQLSWHLMNFPGLPTSPSSPFCETSPSDDVPILLAMVLTTDLSKPGLTEYVFVSCYSPEANAYVVLVERADPVSSSPPAVTAYRDYNEIGQVGDITAQGIENTGAPGSSYATYNTVGDGNVSEYSNVKTNPDDTVGHEDGGKCEPC</sequence>
<gene>
    <name evidence="2" type="ORF">N7456_010474</name>
</gene>
<proteinExistence type="predicted"/>
<name>A0A9W9F6P3_9EURO</name>
<evidence type="ECO:0000313" key="2">
    <source>
        <dbReference type="EMBL" id="KAJ5094613.1"/>
    </source>
</evidence>
<dbReference type="Proteomes" id="UP001149165">
    <property type="component" value="Unassembled WGS sequence"/>
</dbReference>
<feature type="region of interest" description="Disordered" evidence="1">
    <location>
        <begin position="134"/>
        <end position="160"/>
    </location>
</feature>
<dbReference type="EMBL" id="JAPQKH010000006">
    <property type="protein sequence ID" value="KAJ5094613.1"/>
    <property type="molecule type" value="Genomic_DNA"/>
</dbReference>
<evidence type="ECO:0000313" key="3">
    <source>
        <dbReference type="Proteomes" id="UP001149165"/>
    </source>
</evidence>
<keyword evidence="3" id="KW-1185">Reference proteome</keyword>
<evidence type="ECO:0000256" key="1">
    <source>
        <dbReference type="SAM" id="MobiDB-lite"/>
    </source>
</evidence>
<accession>A0A9W9F6P3</accession>